<gene>
    <name evidence="3" type="ORF">RN001_001970</name>
</gene>
<dbReference type="GO" id="GO:0005739">
    <property type="term" value="C:mitochondrion"/>
    <property type="evidence" value="ECO:0007669"/>
    <property type="project" value="TreeGrafter"/>
</dbReference>
<protein>
    <recommendedName>
        <fullName evidence="2">Complex 1 LYR protein domain-containing protein</fullName>
    </recommendedName>
</protein>
<keyword evidence="4" id="KW-1185">Reference proteome</keyword>
<dbReference type="InterPro" id="IPR045297">
    <property type="entry name" value="Complex1_LYR_LYRM4"/>
</dbReference>
<comment type="caution">
    <text evidence="3">The sequence shown here is derived from an EMBL/GenBank/DDBJ whole genome shotgun (WGS) entry which is preliminary data.</text>
</comment>
<dbReference type="PANTHER" id="PTHR13166">
    <property type="entry name" value="PROTEIN C6ORF149"/>
    <property type="match status" value="1"/>
</dbReference>
<comment type="similarity">
    <text evidence="1">Belongs to the complex I LYR family.</text>
</comment>
<sequence length="88" mass="10542">MHSRQQILSLYKSLMKESNKFSSYNYRNYALRRIRDAFRENMNLTDNNQITKIVKDGYRNLEIIKRQVLIGDLYKSDKLVIENVKLLA</sequence>
<evidence type="ECO:0000256" key="1">
    <source>
        <dbReference type="ARBA" id="ARBA00009508"/>
    </source>
</evidence>
<accession>A0AAN7PGI1</accession>
<reference evidence="4" key="1">
    <citation type="submission" date="2023-01" db="EMBL/GenBank/DDBJ databases">
        <title>Key to firefly adult light organ development and bioluminescence: homeobox transcription factors regulate luciferase expression and transportation to peroxisome.</title>
        <authorList>
            <person name="Fu X."/>
        </authorList>
    </citation>
    <scope>NUCLEOTIDE SEQUENCE [LARGE SCALE GENOMIC DNA]</scope>
</reference>
<dbReference type="CDD" id="cd20264">
    <property type="entry name" value="Complex1_LYR_LYRM4"/>
    <property type="match status" value="1"/>
</dbReference>
<dbReference type="InterPro" id="IPR008011">
    <property type="entry name" value="Complex1_LYR_dom"/>
</dbReference>
<dbReference type="EMBL" id="JARPUR010000001">
    <property type="protein sequence ID" value="KAK4885699.1"/>
    <property type="molecule type" value="Genomic_DNA"/>
</dbReference>
<dbReference type="InterPro" id="IPR051522">
    <property type="entry name" value="ISC_assembly_LYR"/>
</dbReference>
<evidence type="ECO:0000313" key="3">
    <source>
        <dbReference type="EMBL" id="KAK4885699.1"/>
    </source>
</evidence>
<dbReference type="GO" id="GO:1990221">
    <property type="term" value="C:L-cysteine desulfurase complex"/>
    <property type="evidence" value="ECO:0007669"/>
    <property type="project" value="TreeGrafter"/>
</dbReference>
<proteinExistence type="inferred from homology"/>
<dbReference type="Proteomes" id="UP001353858">
    <property type="component" value="Unassembled WGS sequence"/>
</dbReference>
<dbReference type="PANTHER" id="PTHR13166:SF7">
    <property type="entry name" value="LYR MOTIF-CONTAINING PROTEIN 4"/>
    <property type="match status" value="1"/>
</dbReference>
<dbReference type="AlphaFoldDB" id="A0AAN7PGI1"/>
<evidence type="ECO:0000259" key="2">
    <source>
        <dbReference type="Pfam" id="PF05347"/>
    </source>
</evidence>
<evidence type="ECO:0000313" key="4">
    <source>
        <dbReference type="Proteomes" id="UP001353858"/>
    </source>
</evidence>
<dbReference type="GO" id="GO:0016226">
    <property type="term" value="P:iron-sulfur cluster assembly"/>
    <property type="evidence" value="ECO:0007669"/>
    <property type="project" value="InterPro"/>
</dbReference>
<feature type="domain" description="Complex 1 LYR protein" evidence="2">
    <location>
        <begin position="5"/>
        <end position="62"/>
    </location>
</feature>
<dbReference type="Pfam" id="PF05347">
    <property type="entry name" value="Complex1_LYR"/>
    <property type="match status" value="1"/>
</dbReference>
<name>A0AAN7PGI1_9COLE</name>
<organism evidence="3 4">
    <name type="scientific">Aquatica leii</name>
    <dbReference type="NCBI Taxonomy" id="1421715"/>
    <lineage>
        <taxon>Eukaryota</taxon>
        <taxon>Metazoa</taxon>
        <taxon>Ecdysozoa</taxon>
        <taxon>Arthropoda</taxon>
        <taxon>Hexapoda</taxon>
        <taxon>Insecta</taxon>
        <taxon>Pterygota</taxon>
        <taxon>Neoptera</taxon>
        <taxon>Endopterygota</taxon>
        <taxon>Coleoptera</taxon>
        <taxon>Polyphaga</taxon>
        <taxon>Elateriformia</taxon>
        <taxon>Elateroidea</taxon>
        <taxon>Lampyridae</taxon>
        <taxon>Luciolinae</taxon>
        <taxon>Aquatica</taxon>
    </lineage>
</organism>